<proteinExistence type="predicted"/>
<dbReference type="CDD" id="cd19757">
    <property type="entry name" value="Bbox1"/>
    <property type="match status" value="1"/>
</dbReference>
<name>A0ABP0X881_9BRYO</name>
<keyword evidence="4" id="KW-1185">Reference proteome</keyword>
<dbReference type="EMBL" id="OZ020101">
    <property type="protein sequence ID" value="CAK9274769.1"/>
    <property type="molecule type" value="Genomic_DNA"/>
</dbReference>
<dbReference type="InterPro" id="IPR055261">
    <property type="entry name" value="PI_transfer_N"/>
</dbReference>
<dbReference type="InterPro" id="IPR001666">
    <property type="entry name" value="PI_transfer"/>
</dbReference>
<dbReference type="PANTHER" id="PTHR10658:SF87">
    <property type="entry name" value="PHOSPHATIDYLINOSITOL TRANSFER PROTEIN"/>
    <property type="match status" value="1"/>
</dbReference>
<evidence type="ECO:0000313" key="3">
    <source>
        <dbReference type="EMBL" id="CAK9274769.1"/>
    </source>
</evidence>
<feature type="compositionally biased region" description="Low complexity" evidence="1">
    <location>
        <begin position="391"/>
        <end position="407"/>
    </location>
</feature>
<dbReference type="PROSITE" id="PS00028">
    <property type="entry name" value="ZINC_FINGER_C2H2_1"/>
    <property type="match status" value="1"/>
</dbReference>
<protein>
    <recommendedName>
        <fullName evidence="2">C2H2-type domain-containing protein</fullName>
    </recommendedName>
</protein>
<feature type="compositionally biased region" description="Basic and acidic residues" evidence="1">
    <location>
        <begin position="273"/>
        <end position="285"/>
    </location>
</feature>
<reference evidence="3" key="1">
    <citation type="submission" date="2024-02" db="EMBL/GenBank/DDBJ databases">
        <authorList>
            <consortium name="ELIXIR-Norway"/>
            <consortium name="Elixir Norway"/>
        </authorList>
    </citation>
    <scope>NUCLEOTIDE SEQUENCE</scope>
</reference>
<organism evidence="3 4">
    <name type="scientific">Sphagnum jensenii</name>
    <dbReference type="NCBI Taxonomy" id="128206"/>
    <lineage>
        <taxon>Eukaryota</taxon>
        <taxon>Viridiplantae</taxon>
        <taxon>Streptophyta</taxon>
        <taxon>Embryophyta</taxon>
        <taxon>Bryophyta</taxon>
        <taxon>Sphagnophytina</taxon>
        <taxon>Sphagnopsida</taxon>
        <taxon>Sphagnales</taxon>
        <taxon>Sphagnaceae</taxon>
        <taxon>Sphagnum</taxon>
    </lineage>
</organism>
<evidence type="ECO:0000259" key="2">
    <source>
        <dbReference type="PROSITE" id="PS00028"/>
    </source>
</evidence>
<dbReference type="Pfam" id="PF02121">
    <property type="entry name" value="IP_trans"/>
    <property type="match status" value="1"/>
</dbReference>
<dbReference type="InterPro" id="IPR006869">
    <property type="entry name" value="DUF547"/>
</dbReference>
<dbReference type="InterPro" id="IPR013087">
    <property type="entry name" value="Znf_C2H2_type"/>
</dbReference>
<gene>
    <name evidence="3" type="ORF">CSSPJE1EN1_LOCUS20247</name>
</gene>
<sequence length="845" mass="96371">MVHISELRVVLPMTVEEFRRAQRYANFKTNELNISESQGGQLLSSMPYEHDVWGEGQYTHTLYRLGDRLPDWVSKLVPSNALVIDEKTWMAYPYIHTIISIPFFQKLKIEMWSMHANDDGSTDNILNFSGADLAVRKVEMVDIAFDEIPKRDYQAKLDPKLYKSKKTGRGPLRKEWQRDVKPVMCAYKFVKVDANYWGVQNRVEKLMLNGIHQVVLLTHRNAFCWLDEWFDLTYEEICDMEQTRRQRLKATVKQLPIIDPATGKELVMEDEENGKRIEDKEHTESDYSDTSDTSDIEAEYFEAEMEWANRGADHFGTVLLPDIDIPQSSIQFSDVPERCAVCAARGNVIRSPVILCRTCREFFCQQCFSEFHVTPRLKAHAVHHLATSSMSRSQGVSPESSGSSGGLSANDGFVIGTVVPSTKQEIAGNNGPTELDHQDWRVTKASFDKQEDKILRDLGNPLRESKGPPRTTSKLWNTRTGLCALNSVGVLEFDNEGILPQEPISAGPDIGELSKHPNQLSEELFRTMASFHQTFAASYSLNTQLSAASQDLEVSKGRLTQHISQENKVEEVMIDPYGIKQGDTAWDIGNYANTWEVTVLPTVDKSKEYAALYSQLRGLLEGLKNVQPREMSHEQRLAFWINIYHSLILHAHLLFGVPKTHYKRINFMNKVAYIVGGHLYSALAIEHSVLRAHSHRPALAHLLPVHKFKKTDERSASALDHAEPLISFALCCGSRSSPVMRVYTGTDVRAELQASCKDFLLAAVGINRHKRVLLPKILHWYARDFSHDAQSLMEWISTQLPQEKKEALRQCLKKSGKRLRHHMTVLPYDWSFRYLFDRNIHDSLK</sequence>
<evidence type="ECO:0000256" key="1">
    <source>
        <dbReference type="SAM" id="MobiDB-lite"/>
    </source>
</evidence>
<feature type="domain" description="C2H2-type" evidence="2">
    <location>
        <begin position="364"/>
        <end position="384"/>
    </location>
</feature>
<feature type="region of interest" description="Disordered" evidence="1">
    <location>
        <begin position="388"/>
        <end position="407"/>
    </location>
</feature>
<dbReference type="Proteomes" id="UP001497444">
    <property type="component" value="Chromosome 6"/>
</dbReference>
<accession>A0ABP0X881</accession>
<dbReference type="Gene3D" id="3.30.530.20">
    <property type="match status" value="1"/>
</dbReference>
<dbReference type="Pfam" id="PF04784">
    <property type="entry name" value="DUF547"/>
    <property type="match status" value="1"/>
</dbReference>
<dbReference type="PRINTS" id="PR00391">
    <property type="entry name" value="PITRANSFER"/>
</dbReference>
<dbReference type="PANTHER" id="PTHR10658">
    <property type="entry name" value="PHOSPHATIDYLINOSITOL TRANSFER PROTEIN"/>
    <property type="match status" value="1"/>
</dbReference>
<evidence type="ECO:0000313" key="4">
    <source>
        <dbReference type="Proteomes" id="UP001497444"/>
    </source>
</evidence>
<dbReference type="SUPFAM" id="SSF55961">
    <property type="entry name" value="Bet v1-like"/>
    <property type="match status" value="1"/>
</dbReference>
<feature type="region of interest" description="Disordered" evidence="1">
    <location>
        <begin position="268"/>
        <end position="291"/>
    </location>
</feature>
<dbReference type="CDD" id="cd07815">
    <property type="entry name" value="SRPBCC_PITP"/>
    <property type="match status" value="1"/>
</dbReference>
<dbReference type="InterPro" id="IPR023393">
    <property type="entry name" value="START-like_dom_sf"/>
</dbReference>